<accession>A0A4U0YWT1</accession>
<dbReference type="SUPFAM" id="SSF53187">
    <property type="entry name" value="Zn-dependent exopeptidases"/>
    <property type="match status" value="1"/>
</dbReference>
<organism evidence="5 6">
    <name type="scientific">Cereibacter changlensis</name>
    <dbReference type="NCBI Taxonomy" id="402884"/>
    <lineage>
        <taxon>Bacteria</taxon>
        <taxon>Pseudomonadati</taxon>
        <taxon>Pseudomonadota</taxon>
        <taxon>Alphaproteobacteria</taxon>
        <taxon>Rhodobacterales</taxon>
        <taxon>Paracoccaceae</taxon>
        <taxon>Cereibacter</taxon>
    </lineage>
</organism>
<dbReference type="Pfam" id="PF01520">
    <property type="entry name" value="Amidase_3"/>
    <property type="match status" value="1"/>
</dbReference>
<gene>
    <name evidence="5" type="ORF">FAZ78_17555</name>
</gene>
<dbReference type="PANTHER" id="PTHR30404:SF0">
    <property type="entry name" value="N-ACETYLMURAMOYL-L-ALANINE AMIDASE AMIC"/>
    <property type="match status" value="1"/>
</dbReference>
<dbReference type="GO" id="GO:0008745">
    <property type="term" value="F:N-acetylmuramoyl-L-alanine amidase activity"/>
    <property type="evidence" value="ECO:0007669"/>
    <property type="project" value="UniProtKB-EC"/>
</dbReference>
<evidence type="ECO:0000313" key="6">
    <source>
        <dbReference type="Proteomes" id="UP000306340"/>
    </source>
</evidence>
<protein>
    <recommendedName>
        <fullName evidence="2">N-acetylmuramoyl-L-alanine amidase</fullName>
        <ecNumber evidence="2">3.5.1.28</ecNumber>
    </recommendedName>
</protein>
<proteinExistence type="predicted"/>
<dbReference type="RefSeq" id="WP_136793719.1">
    <property type="nucleotide sequence ID" value="NZ_SWAU01000203.1"/>
</dbReference>
<name>A0A4U0YWT1_9RHOB</name>
<dbReference type="InterPro" id="IPR002508">
    <property type="entry name" value="MurNAc-LAA_cat"/>
</dbReference>
<dbReference type="GO" id="GO:0030288">
    <property type="term" value="C:outer membrane-bounded periplasmic space"/>
    <property type="evidence" value="ECO:0007669"/>
    <property type="project" value="TreeGrafter"/>
</dbReference>
<dbReference type="EC" id="3.5.1.28" evidence="2"/>
<evidence type="ECO:0000256" key="3">
    <source>
        <dbReference type="ARBA" id="ARBA00022801"/>
    </source>
</evidence>
<comment type="caution">
    <text evidence="5">The sequence shown here is derived from an EMBL/GenBank/DDBJ whole genome shotgun (WGS) entry which is preliminary data.</text>
</comment>
<sequence>TEGRGPLVVVLDPGHGGLDPGAERGGLSEAQLMLSFARELKELLLRDGGFRVAMTREEDSFVPLETRITLAHEAQAHVFVSLHADALAEGEAVGATLYTLSEEASDVAGAALAERHDRDDLLSGVDLTGQDDLVAKVLMDIARVETMPRSERLSLALEASVKAADLPMHRHARQSAGFSVLKSPDIPSILVELGFLSSPEDLARLQDPVWRAAMAGALLDGLKVWTAEDAALSKLLRR</sequence>
<dbReference type="Proteomes" id="UP000306340">
    <property type="component" value="Unassembled WGS sequence"/>
</dbReference>
<evidence type="ECO:0000313" key="5">
    <source>
        <dbReference type="EMBL" id="TKA95299.1"/>
    </source>
</evidence>
<evidence type="ECO:0000256" key="1">
    <source>
        <dbReference type="ARBA" id="ARBA00001561"/>
    </source>
</evidence>
<dbReference type="AlphaFoldDB" id="A0A4U0YWT1"/>
<evidence type="ECO:0000259" key="4">
    <source>
        <dbReference type="SMART" id="SM00646"/>
    </source>
</evidence>
<dbReference type="GO" id="GO:0009253">
    <property type="term" value="P:peptidoglycan catabolic process"/>
    <property type="evidence" value="ECO:0007669"/>
    <property type="project" value="InterPro"/>
</dbReference>
<feature type="domain" description="MurNAc-LAA" evidence="4">
    <location>
        <begin position="68"/>
        <end position="223"/>
    </location>
</feature>
<dbReference type="EMBL" id="SWAU01000203">
    <property type="protein sequence ID" value="TKA95299.1"/>
    <property type="molecule type" value="Genomic_DNA"/>
</dbReference>
<reference evidence="5 6" key="1">
    <citation type="submission" date="2019-04" db="EMBL/GenBank/DDBJ databases">
        <title>Crypto-aerobic microbial life in anoxic (sulfidic) marine sediments.</title>
        <authorList>
            <person name="Bhattacharya S."/>
            <person name="Roy C."/>
            <person name="Mondal N."/>
            <person name="Sarkar J."/>
            <person name="Mandal S."/>
            <person name="Rameez M.J."/>
            <person name="Ghosh W."/>
        </authorList>
    </citation>
    <scope>NUCLEOTIDE SEQUENCE [LARGE SCALE GENOMIC DNA]</scope>
    <source>
        <strain evidence="5 6">SBBC</strain>
    </source>
</reference>
<evidence type="ECO:0000256" key="2">
    <source>
        <dbReference type="ARBA" id="ARBA00011901"/>
    </source>
</evidence>
<feature type="non-terminal residue" evidence="5">
    <location>
        <position position="1"/>
    </location>
</feature>
<keyword evidence="3" id="KW-0378">Hydrolase</keyword>
<dbReference type="SMART" id="SM00646">
    <property type="entry name" value="Ami_3"/>
    <property type="match status" value="1"/>
</dbReference>
<dbReference type="PANTHER" id="PTHR30404">
    <property type="entry name" value="N-ACETYLMURAMOYL-L-ALANINE AMIDASE"/>
    <property type="match status" value="1"/>
</dbReference>
<dbReference type="Gene3D" id="3.40.630.40">
    <property type="entry name" value="Zn-dependent exopeptidases"/>
    <property type="match status" value="1"/>
</dbReference>
<dbReference type="InterPro" id="IPR050695">
    <property type="entry name" value="N-acetylmuramoyl_amidase_3"/>
</dbReference>
<dbReference type="CDD" id="cd02696">
    <property type="entry name" value="MurNAc-LAA"/>
    <property type="match status" value="1"/>
</dbReference>
<comment type="catalytic activity">
    <reaction evidence="1">
        <text>Hydrolyzes the link between N-acetylmuramoyl residues and L-amino acid residues in certain cell-wall glycopeptides.</text>
        <dbReference type="EC" id="3.5.1.28"/>
    </reaction>
</comment>